<feature type="signal peptide" evidence="7">
    <location>
        <begin position="1"/>
        <end position="21"/>
    </location>
</feature>
<name>A0A6M0CD57_9FLAO</name>
<evidence type="ECO:0000256" key="4">
    <source>
        <dbReference type="ARBA" id="ARBA00023237"/>
    </source>
</evidence>
<dbReference type="GO" id="GO:0009279">
    <property type="term" value="C:cell outer membrane"/>
    <property type="evidence" value="ECO:0007669"/>
    <property type="project" value="UniProtKB-SubCell"/>
</dbReference>
<dbReference type="Pfam" id="PF18990">
    <property type="entry name" value="DUF5723"/>
    <property type="match status" value="1"/>
</dbReference>
<keyword evidence="2 7" id="KW-0732">Signal</keyword>
<evidence type="ECO:0000256" key="5">
    <source>
        <dbReference type="PROSITE-ProRule" id="PRU00473"/>
    </source>
</evidence>
<comment type="caution">
    <text evidence="9">The sequence shown here is derived from an EMBL/GenBank/DDBJ whole genome shotgun (WGS) entry which is preliminary data.</text>
</comment>
<dbReference type="PRINTS" id="PR01021">
    <property type="entry name" value="OMPADOMAIN"/>
</dbReference>
<keyword evidence="10" id="KW-1185">Reference proteome</keyword>
<gene>
    <name evidence="9" type="ORF">GWK10_01010</name>
</gene>
<evidence type="ECO:0000256" key="1">
    <source>
        <dbReference type="ARBA" id="ARBA00004442"/>
    </source>
</evidence>
<dbReference type="PANTHER" id="PTHR30329">
    <property type="entry name" value="STATOR ELEMENT OF FLAGELLAR MOTOR COMPLEX"/>
    <property type="match status" value="1"/>
</dbReference>
<accession>A0A6M0CD57</accession>
<dbReference type="InterPro" id="IPR003367">
    <property type="entry name" value="Thrombospondin_3-like_rpt"/>
</dbReference>
<protein>
    <submittedName>
        <fullName evidence="9">OmpA family protein</fullName>
    </submittedName>
</protein>
<dbReference type="Gene3D" id="3.30.1330.60">
    <property type="entry name" value="OmpA-like domain"/>
    <property type="match status" value="1"/>
</dbReference>
<dbReference type="InterPro" id="IPR043781">
    <property type="entry name" value="DUF5723"/>
</dbReference>
<dbReference type="EMBL" id="JAABOQ010000001">
    <property type="protein sequence ID" value="NER15768.1"/>
    <property type="molecule type" value="Genomic_DNA"/>
</dbReference>
<dbReference type="InterPro" id="IPR036737">
    <property type="entry name" value="OmpA-like_sf"/>
</dbReference>
<dbReference type="SUPFAM" id="SSF103088">
    <property type="entry name" value="OmpA-like"/>
    <property type="match status" value="1"/>
</dbReference>
<feature type="domain" description="OmpA-like" evidence="8">
    <location>
        <begin position="567"/>
        <end position="682"/>
    </location>
</feature>
<dbReference type="PROSITE" id="PS51123">
    <property type="entry name" value="OMPA_2"/>
    <property type="match status" value="1"/>
</dbReference>
<dbReference type="PANTHER" id="PTHR30329:SF21">
    <property type="entry name" value="LIPOPROTEIN YIAD-RELATED"/>
    <property type="match status" value="1"/>
</dbReference>
<keyword evidence="3 5" id="KW-0472">Membrane</keyword>
<dbReference type="Proteomes" id="UP000474296">
    <property type="component" value="Unassembled WGS sequence"/>
</dbReference>
<keyword evidence="4" id="KW-0998">Cell outer membrane</keyword>
<dbReference type="AlphaFoldDB" id="A0A6M0CD57"/>
<dbReference type="InterPro" id="IPR006664">
    <property type="entry name" value="OMP_bac"/>
</dbReference>
<dbReference type="GO" id="GO:0005509">
    <property type="term" value="F:calcium ion binding"/>
    <property type="evidence" value="ECO:0007669"/>
    <property type="project" value="InterPro"/>
</dbReference>
<dbReference type="RefSeq" id="WP_164029037.1">
    <property type="nucleotide sequence ID" value="NZ_JAABOQ010000001.1"/>
</dbReference>
<dbReference type="InterPro" id="IPR050330">
    <property type="entry name" value="Bact_OuterMem_StrucFunc"/>
</dbReference>
<proteinExistence type="predicted"/>
<dbReference type="Gene3D" id="4.10.1080.10">
    <property type="entry name" value="TSP type-3 repeat"/>
    <property type="match status" value="1"/>
</dbReference>
<evidence type="ECO:0000313" key="9">
    <source>
        <dbReference type="EMBL" id="NER15768.1"/>
    </source>
</evidence>
<evidence type="ECO:0000313" key="10">
    <source>
        <dbReference type="Proteomes" id="UP000474296"/>
    </source>
</evidence>
<feature type="chain" id="PRO_5026851280" evidence="7">
    <location>
        <begin position="22"/>
        <end position="682"/>
    </location>
</feature>
<evidence type="ECO:0000256" key="6">
    <source>
        <dbReference type="SAM" id="MobiDB-lite"/>
    </source>
</evidence>
<organism evidence="9 10">
    <name type="scientific">Spongiivirga citrea</name>
    <dbReference type="NCBI Taxonomy" id="1481457"/>
    <lineage>
        <taxon>Bacteria</taxon>
        <taxon>Pseudomonadati</taxon>
        <taxon>Bacteroidota</taxon>
        <taxon>Flavobacteriia</taxon>
        <taxon>Flavobacteriales</taxon>
        <taxon>Flavobacteriaceae</taxon>
        <taxon>Spongiivirga</taxon>
    </lineage>
</organism>
<dbReference type="GO" id="GO:0007155">
    <property type="term" value="P:cell adhesion"/>
    <property type="evidence" value="ECO:0007669"/>
    <property type="project" value="InterPro"/>
</dbReference>
<dbReference type="SUPFAM" id="SSF103647">
    <property type="entry name" value="TSP type-3 repeat"/>
    <property type="match status" value="1"/>
</dbReference>
<sequence>MKKLFFISVLSLFSASIFSQSYIGFLSDNYKGVHGVVVNPATIVDTPYKADINLASLSGLGDNDYYGVSFSDLLKSDFDFERDAIASPSDANSYIITADVLGPSFMFNIKPKHSVAVFTRARLFANVNDINGELFETVTNDFDSDQDFVVNANNFFGTTHGWGEVGVSYATVLMDKGNHFLTGGVSFKYLQGLGNAYAEGDVNLNYDADGTAPNIASYDSSGAFTYGRSSNLAGDLENIELVDGANGFGADVGFSYEYRPDGTGDTHGDPTRYKLKVGLSVTDIGSLSYKNSTQALYNLNAVNISEADFDSVSFEDAIRNVYTFQEADEDLDPRLPTAAHLFVDYKIVPKIYINANVDYSLVKSATRNSSSVVTNAFITPRYESKWFSFYMPVGYKEYSGFSWGSGFRFGPLFVGSGSILSNVINDESQGVDVYAGLKVPLYRGKPRDKDGDGIVDKEDACPETPGPIENGGCPWPDRDEDGVYDKDDKCPDEPGRKDNEGCPILDKDGDGVNDDVDICPDVAGDPENNGCPWPDTDGDGVYDNDDDCPNTAGTVAGKGCPEVTEEVVEQLNEYGKTILFDPDKSSFKNESFTVLQEMTAVMKQYPSARFRLEGHTDSRGEEAMNQRLSELRVNAVRDYLIKNGIDASRLEAVGLGEKFPVATNMYMAGRKQNRRVEIKLIN</sequence>
<evidence type="ECO:0000256" key="3">
    <source>
        <dbReference type="ARBA" id="ARBA00023136"/>
    </source>
</evidence>
<feature type="region of interest" description="Disordered" evidence="6">
    <location>
        <begin position="485"/>
        <end position="510"/>
    </location>
</feature>
<dbReference type="InterPro" id="IPR028974">
    <property type="entry name" value="TSP_type-3_rpt"/>
</dbReference>
<dbReference type="CDD" id="cd07185">
    <property type="entry name" value="OmpA_C-like"/>
    <property type="match status" value="1"/>
</dbReference>
<dbReference type="InterPro" id="IPR006665">
    <property type="entry name" value="OmpA-like"/>
</dbReference>
<evidence type="ECO:0000259" key="8">
    <source>
        <dbReference type="PROSITE" id="PS51123"/>
    </source>
</evidence>
<evidence type="ECO:0000256" key="2">
    <source>
        <dbReference type="ARBA" id="ARBA00022729"/>
    </source>
</evidence>
<dbReference type="Pfam" id="PF00691">
    <property type="entry name" value="OmpA"/>
    <property type="match status" value="1"/>
</dbReference>
<dbReference type="Pfam" id="PF02412">
    <property type="entry name" value="TSP_3"/>
    <property type="match status" value="1"/>
</dbReference>
<reference evidence="9 10" key="1">
    <citation type="submission" date="2020-01" db="EMBL/GenBank/DDBJ databases">
        <title>Spongiivirga citrea KCTC 32990T.</title>
        <authorList>
            <person name="Wang G."/>
        </authorList>
    </citation>
    <scope>NUCLEOTIDE SEQUENCE [LARGE SCALE GENOMIC DNA]</scope>
    <source>
        <strain evidence="9 10">KCTC 32990</strain>
    </source>
</reference>
<comment type="subcellular location">
    <subcellularLocation>
        <location evidence="1">Cell outer membrane</location>
    </subcellularLocation>
</comment>
<evidence type="ECO:0000256" key="7">
    <source>
        <dbReference type="SAM" id="SignalP"/>
    </source>
</evidence>